<feature type="domain" description="MBD" evidence="3">
    <location>
        <begin position="455"/>
        <end position="524"/>
    </location>
</feature>
<evidence type="ECO:0000256" key="2">
    <source>
        <dbReference type="SAM" id="MobiDB-lite"/>
    </source>
</evidence>
<feature type="region of interest" description="Disordered" evidence="2">
    <location>
        <begin position="1633"/>
        <end position="1652"/>
    </location>
</feature>
<organism evidence="4">
    <name type="scientific">Prymnesium polylepis</name>
    <dbReference type="NCBI Taxonomy" id="72548"/>
    <lineage>
        <taxon>Eukaryota</taxon>
        <taxon>Haptista</taxon>
        <taxon>Haptophyta</taxon>
        <taxon>Prymnesiophyceae</taxon>
        <taxon>Prymnesiales</taxon>
        <taxon>Prymnesiaceae</taxon>
        <taxon>Prymnesium</taxon>
    </lineage>
</organism>
<reference evidence="4" key="1">
    <citation type="submission" date="2021-01" db="EMBL/GenBank/DDBJ databases">
        <authorList>
            <person name="Corre E."/>
            <person name="Pelletier E."/>
            <person name="Niang G."/>
            <person name="Scheremetjew M."/>
            <person name="Finn R."/>
            <person name="Kale V."/>
            <person name="Holt S."/>
            <person name="Cochrane G."/>
            <person name="Meng A."/>
            <person name="Brown T."/>
            <person name="Cohen L."/>
        </authorList>
    </citation>
    <scope>NUCLEOTIDE SEQUENCE</scope>
    <source>
        <strain evidence="4">UIO037</strain>
    </source>
</reference>
<dbReference type="PANTHER" id="PTHR22640">
    <property type="entry name" value="STRUCTURAL MAINTENANCE OF CHROMOSOMES FLEXIBLE HINGE DOMAIN-CONTAINING PROTEIN 1"/>
    <property type="match status" value="1"/>
</dbReference>
<dbReference type="PROSITE" id="PS50982">
    <property type="entry name" value="MBD"/>
    <property type="match status" value="1"/>
</dbReference>
<evidence type="ECO:0000313" key="4">
    <source>
        <dbReference type="EMBL" id="CAE2195680.1"/>
    </source>
</evidence>
<evidence type="ECO:0000259" key="3">
    <source>
        <dbReference type="PROSITE" id="PS50982"/>
    </source>
</evidence>
<feature type="region of interest" description="Disordered" evidence="2">
    <location>
        <begin position="439"/>
        <end position="476"/>
    </location>
</feature>
<dbReference type="InterPro" id="IPR038892">
    <property type="entry name" value="SMCHD1"/>
</dbReference>
<feature type="coiled-coil region" evidence="1">
    <location>
        <begin position="1532"/>
        <end position="1559"/>
    </location>
</feature>
<keyword evidence="1" id="KW-0175">Coiled coil</keyword>
<sequence length="1652" mass="182370">MHLSYTTAGTDRALPLEMSKSNEVEAGTTMSPCVIQLVDKEGTVVTHTPFVTAGGFQLFKPIVLRQTQSIKGPGSSQWVVVLGGEAGAFEMYQHLHSWRADNPNLHKRIPHPNLLSEGGIHPDKRMFEISNSGQRDLYPFQYPQVQYEVRFFVAVDCGDSEYDLENCGINISRKYMASVKPTLTQRTKADLATELGVPDYHLGDEFPSINCRFVGISKGCDDDKVDIVVPLGQEEIASLIDSGAYPSLTFESDELVLNQDQMKMSLGVANQEIARFPEMDFVSDHIEVQNGQVEVNKLVFQPVSTFKPGPAAHKVHCSLGFDLNGQCLKLPLALNVFPGKPMQLQRVDSSNLQCDEGGSIEIKIAVRDQFNLPCSSYRGYGIKLKAVSADGLCNLKNYEACIDDEGVARFQLEITPKELLEADTETTLQINAMLAPRDLAPSAGPLAPTRAPSKEKASASSSNDLPPGWRDEGKMRADGSRFDHKFIGPNGKTLYSIPQVIKYVSATPALPAQPARSSRASSISAAPQGPMPQISVQPFAVDVNIIANKEPIKFSLSRAGVALPCVPKRSNEPDQLEFTLEEEAGTDIDDLHVKLLTRGGQPCPDLVVSVNNTAGCSTSQVLDRGVVVMPKKADEDQVLLLHGASSKGDDVLGWLILKPTMRTTDLVWKIDIVPRIKVGTPIRHCVDLTIEDEHKNSREPTDEEIDGLEWTVVRVDDTVDVLELDTLELVGCVGSCSCSVAQAADGDIWKDGIGSSNEVQFELTTGEPSDVQVEISRPDLPMEGEALLSRSLLPDGIISVGIVDRGNNPLERSMIESLRVVCSSSHVAGGEQTAELHEDNSFYFKQMVIQQSADGEQQCSIKVDAKNPQKRSRGGEASTHLLSTTVTLGEGFAPSNWVTKIAMQQVGAESVNTSSNLPSMHLFLTTEDDKPLALFSPGQSSMRCGPGISGVFLTAKISDRELTFTLTDLGQSDQRHKLLLDFDTEQGFRVFDKALNGPVKLVVTYTEPRSIKDLLRQRERKQATSCTFRPGADEEHPVLKFRAADKALFLSDLEQMATLRYKLHSGTGRTAAEFRVVLQATDTLGLRLGSTAERQLQVQLFLVHSQKDPEALDQLIAVNSDGVAELPSDFFKTVCFTGGPPQMLAADAEHILSATLRGLDEEASTEAPLKFTYTSDANIQQLLEQRAELLKVSQEFIDELNEGLDALKEAKANETKASQQLTSQKQVIQDKFDEQAGTMEEVTMSLNEMRETLKQFKQNETKLRKEAFKRTHPTMAVADLPPREDETLGFVYELFQCEDPLLARFIGESNMNVLVVLTTDYGREHFDGSRIATAGVAELDRLHGQFSTPTSTMHHTRETNWKPTHSFDPRIPPRDRFTASWALDHINILPPPHMADVLLEVKKQELTQMMRQPAGNHQARIDATNREIITLTTNDWGSIEEPGESQKLCKNYLRESIFARLIGDAVVLPTQRDAESYQVSLNSYPTLVTKDGHKFYVGAFRGTTAMADIGVEKFGQGDMYDNLRELYSLQDNVKEQEHLKELFAEYANATKELDAAQSAVAPLAQKFDSQLKKKETLDALNSEITLKLQVRDQGYGLRRGKATEEQDKAPVIAKLMDELNKLKGKLQQLQCHTSPDSISHNCRSRSQQSCDV</sequence>
<dbReference type="InterPro" id="IPR016177">
    <property type="entry name" value="DNA-bd_dom_sf"/>
</dbReference>
<dbReference type="Gene3D" id="3.30.890.10">
    <property type="entry name" value="Methyl-cpg-binding Protein 2, Chain A"/>
    <property type="match status" value="1"/>
</dbReference>
<gene>
    <name evidence="4" type="ORF">CPOL0286_LOCUS1034</name>
</gene>
<name>A0A7S4HDE4_9EUKA</name>
<accession>A0A7S4HDE4</accession>
<feature type="coiled-coil region" evidence="1">
    <location>
        <begin position="1179"/>
        <end position="1266"/>
    </location>
</feature>
<dbReference type="SUPFAM" id="SSF54171">
    <property type="entry name" value="DNA-binding domain"/>
    <property type="match status" value="1"/>
</dbReference>
<dbReference type="InterPro" id="IPR001739">
    <property type="entry name" value="Methyl_CpG_DNA-bd"/>
</dbReference>
<feature type="compositionally biased region" description="Basic and acidic residues" evidence="2">
    <location>
        <begin position="1355"/>
        <end position="1369"/>
    </location>
</feature>
<dbReference type="GO" id="GO:0006302">
    <property type="term" value="P:double-strand break repair"/>
    <property type="evidence" value="ECO:0007669"/>
    <property type="project" value="InterPro"/>
</dbReference>
<feature type="region of interest" description="Disordered" evidence="2">
    <location>
        <begin position="1346"/>
        <end position="1369"/>
    </location>
</feature>
<dbReference type="Pfam" id="PF01429">
    <property type="entry name" value="MBD"/>
    <property type="match status" value="1"/>
</dbReference>
<dbReference type="EMBL" id="HBKO01002074">
    <property type="protein sequence ID" value="CAE2195680.1"/>
    <property type="molecule type" value="Transcribed_RNA"/>
</dbReference>
<dbReference type="GO" id="GO:0003677">
    <property type="term" value="F:DNA binding"/>
    <property type="evidence" value="ECO:0007669"/>
    <property type="project" value="InterPro"/>
</dbReference>
<evidence type="ECO:0000256" key="1">
    <source>
        <dbReference type="SAM" id="Coils"/>
    </source>
</evidence>
<dbReference type="PANTHER" id="PTHR22640:SF2">
    <property type="entry name" value="STRUCTURAL MAINTENANCE OF CHROMOSOMES FLEXIBLE HINGE DOMAIN-CONTAINING PROTEIN 1"/>
    <property type="match status" value="1"/>
</dbReference>
<protein>
    <recommendedName>
        <fullName evidence="3">MBD domain-containing protein</fullName>
    </recommendedName>
</protein>
<proteinExistence type="predicted"/>